<keyword evidence="3" id="KW-0206">Cytoskeleton</keyword>
<keyword evidence="5" id="KW-1185">Reference proteome</keyword>
<dbReference type="GO" id="GO:0007023">
    <property type="term" value="P:post-chaperonin tubulin folding pathway"/>
    <property type="evidence" value="ECO:0007669"/>
    <property type="project" value="UniProtKB-UniRule"/>
</dbReference>
<dbReference type="GO" id="GO:0048487">
    <property type="term" value="F:beta-tubulin binding"/>
    <property type="evidence" value="ECO:0007669"/>
    <property type="project" value="InterPro"/>
</dbReference>
<proteinExistence type="inferred from homology"/>
<comment type="subunit">
    <text evidence="3">Supercomplex made of cofactors A to E. Cofactors A and D function by capturing and stabilizing tubulin in a quasi-native conformation. Cofactor E binds to the cofactor D-tubulin complex; interaction with cofactor C then causes the release of tubulin polypeptides that are committed to the native state.</text>
</comment>
<dbReference type="InParanoid" id="A0A0C3HNW0"/>
<dbReference type="SUPFAM" id="SSF46988">
    <property type="entry name" value="Tubulin chaperone cofactor A"/>
    <property type="match status" value="1"/>
</dbReference>
<dbReference type="HOGENOM" id="CLU_130569_4_0_1"/>
<dbReference type="AlphaFoldDB" id="A0A0C3HNW0"/>
<evidence type="ECO:0000256" key="3">
    <source>
        <dbReference type="RuleBase" id="RU364030"/>
    </source>
</evidence>
<dbReference type="Gene3D" id="1.20.58.90">
    <property type="match status" value="1"/>
</dbReference>
<dbReference type="Proteomes" id="UP000054321">
    <property type="component" value="Unassembled WGS sequence"/>
</dbReference>
<reference evidence="4 5" key="1">
    <citation type="submission" date="2014-04" db="EMBL/GenBank/DDBJ databases">
        <authorList>
            <consortium name="DOE Joint Genome Institute"/>
            <person name="Kuo A."/>
            <person name="Martino E."/>
            <person name="Perotto S."/>
            <person name="Kohler A."/>
            <person name="Nagy L.G."/>
            <person name="Floudas D."/>
            <person name="Copeland A."/>
            <person name="Barry K.W."/>
            <person name="Cichocki N."/>
            <person name="Veneault-Fourrey C."/>
            <person name="LaButti K."/>
            <person name="Lindquist E.A."/>
            <person name="Lipzen A."/>
            <person name="Lundell T."/>
            <person name="Morin E."/>
            <person name="Murat C."/>
            <person name="Sun H."/>
            <person name="Tunlid A."/>
            <person name="Henrissat B."/>
            <person name="Grigoriev I.V."/>
            <person name="Hibbett D.S."/>
            <person name="Martin F."/>
            <person name="Nordberg H.P."/>
            <person name="Cantor M.N."/>
            <person name="Hua S.X."/>
        </authorList>
    </citation>
    <scope>NUCLEOTIDE SEQUENCE [LARGE SCALE GENOMIC DNA]</scope>
    <source>
        <strain evidence="4 5">Zn</strain>
    </source>
</reference>
<name>A0A0C3HNW0_OIDMZ</name>
<comment type="similarity">
    <text evidence="1 3">Belongs to the TBCA family.</text>
</comment>
<gene>
    <name evidence="4" type="ORF">OIDMADRAFT_94955</name>
</gene>
<keyword evidence="3" id="KW-0963">Cytoplasm</keyword>
<dbReference type="InterPro" id="IPR036126">
    <property type="entry name" value="TBCA_sf"/>
</dbReference>
<organism evidence="4 5">
    <name type="scientific">Oidiodendron maius (strain Zn)</name>
    <dbReference type="NCBI Taxonomy" id="913774"/>
    <lineage>
        <taxon>Eukaryota</taxon>
        <taxon>Fungi</taxon>
        <taxon>Dikarya</taxon>
        <taxon>Ascomycota</taxon>
        <taxon>Pezizomycotina</taxon>
        <taxon>Leotiomycetes</taxon>
        <taxon>Leotiomycetes incertae sedis</taxon>
        <taxon>Myxotrichaceae</taxon>
        <taxon>Oidiodendron</taxon>
    </lineage>
</organism>
<reference evidence="5" key="2">
    <citation type="submission" date="2015-01" db="EMBL/GenBank/DDBJ databases">
        <title>Evolutionary Origins and Diversification of the Mycorrhizal Mutualists.</title>
        <authorList>
            <consortium name="DOE Joint Genome Institute"/>
            <consortium name="Mycorrhizal Genomics Consortium"/>
            <person name="Kohler A."/>
            <person name="Kuo A."/>
            <person name="Nagy L.G."/>
            <person name="Floudas D."/>
            <person name="Copeland A."/>
            <person name="Barry K.W."/>
            <person name="Cichocki N."/>
            <person name="Veneault-Fourrey C."/>
            <person name="LaButti K."/>
            <person name="Lindquist E.A."/>
            <person name="Lipzen A."/>
            <person name="Lundell T."/>
            <person name="Morin E."/>
            <person name="Murat C."/>
            <person name="Riley R."/>
            <person name="Ohm R."/>
            <person name="Sun H."/>
            <person name="Tunlid A."/>
            <person name="Henrissat B."/>
            <person name="Grigoriev I.V."/>
            <person name="Hibbett D.S."/>
            <person name="Martin F."/>
        </authorList>
    </citation>
    <scope>NUCLEOTIDE SEQUENCE [LARGE SCALE GENOMIC DNA]</scope>
    <source>
        <strain evidence="5">Zn</strain>
    </source>
</reference>
<protein>
    <recommendedName>
        <fullName evidence="3">Tubulin-specific chaperone A</fullName>
    </recommendedName>
</protein>
<dbReference type="Pfam" id="PF02970">
    <property type="entry name" value="TBCA"/>
    <property type="match status" value="1"/>
</dbReference>
<dbReference type="InterPro" id="IPR004226">
    <property type="entry name" value="TBCA"/>
</dbReference>
<evidence type="ECO:0000256" key="1">
    <source>
        <dbReference type="ARBA" id="ARBA00006806"/>
    </source>
</evidence>
<sequence>MPSPSQLSIATSSVQRLVKEEASYHRELSQQQSRLDLLLASKGEDENAEFQLKQE</sequence>
<dbReference type="EMBL" id="KN832872">
    <property type="protein sequence ID" value="KIN04695.1"/>
    <property type="molecule type" value="Genomic_DNA"/>
</dbReference>
<keyword evidence="2 3" id="KW-0143">Chaperone</keyword>
<evidence type="ECO:0000256" key="2">
    <source>
        <dbReference type="ARBA" id="ARBA00023186"/>
    </source>
</evidence>
<keyword evidence="3" id="KW-0493">Microtubule</keyword>
<accession>A0A0C3HNW0</accession>
<feature type="non-terminal residue" evidence="4">
    <location>
        <position position="55"/>
    </location>
</feature>
<dbReference type="STRING" id="913774.A0A0C3HNW0"/>
<comment type="subcellular location">
    <subcellularLocation>
        <location evidence="3">Cytoplasm</location>
        <location evidence="3">Cytoskeleton</location>
    </subcellularLocation>
</comment>
<dbReference type="GO" id="GO:0007021">
    <property type="term" value="P:tubulin complex assembly"/>
    <property type="evidence" value="ECO:0007669"/>
    <property type="project" value="UniProtKB-UniRule"/>
</dbReference>
<evidence type="ECO:0000313" key="4">
    <source>
        <dbReference type="EMBL" id="KIN04695.1"/>
    </source>
</evidence>
<evidence type="ECO:0000313" key="5">
    <source>
        <dbReference type="Proteomes" id="UP000054321"/>
    </source>
</evidence>
<dbReference type="GO" id="GO:0005874">
    <property type="term" value="C:microtubule"/>
    <property type="evidence" value="ECO:0007669"/>
    <property type="project" value="UniProtKB-KW"/>
</dbReference>